<dbReference type="Proteomes" id="UP000597341">
    <property type="component" value="Unassembled WGS sequence"/>
</dbReference>
<keyword evidence="3" id="KW-1185">Reference proteome</keyword>
<comment type="caution">
    <text evidence="2">The sequence shown here is derived from an EMBL/GenBank/DDBJ whole genome shotgun (WGS) entry which is preliminary data.</text>
</comment>
<dbReference type="EMBL" id="BNAD01000001">
    <property type="protein sequence ID" value="GHE15567.1"/>
    <property type="molecule type" value="Genomic_DNA"/>
</dbReference>
<evidence type="ECO:0000313" key="3">
    <source>
        <dbReference type="Proteomes" id="UP000597341"/>
    </source>
</evidence>
<evidence type="ECO:0008006" key="4">
    <source>
        <dbReference type="Google" id="ProtNLM"/>
    </source>
</evidence>
<protein>
    <recommendedName>
        <fullName evidence="4">CHRD domain-containing protein</fullName>
    </recommendedName>
</protein>
<evidence type="ECO:0000256" key="1">
    <source>
        <dbReference type="SAM" id="SignalP"/>
    </source>
</evidence>
<keyword evidence="1" id="KW-0732">Signal</keyword>
<sequence>MQHRKLFAGIGATVLAGTAAFAGIQASSASESAAESAKPAASAPVQLDGRLNAMNDSGASGRVWAEFKGRKAEVRIKARGLAKGLPHAQHLHFGADARNECPNVFDDANNDLRINVAEGVPDYGPILKSLTTSGDTSPESGLAVDRYPTAPKGKVDYERKISFAPAAVARAIKNGKGVIVVHGVDHNGNGEYDFDGAGASELDPSLPAEATDPALCGVLR</sequence>
<accession>A0ABQ3HGC6</accession>
<reference evidence="3" key="1">
    <citation type="journal article" date="2019" name="Int. J. Syst. Evol. Microbiol.">
        <title>The Global Catalogue of Microorganisms (GCM) 10K type strain sequencing project: providing services to taxonomists for standard genome sequencing and annotation.</title>
        <authorList>
            <consortium name="The Broad Institute Genomics Platform"/>
            <consortium name="The Broad Institute Genome Sequencing Center for Infectious Disease"/>
            <person name="Wu L."/>
            <person name="Ma J."/>
        </authorList>
    </citation>
    <scope>NUCLEOTIDE SEQUENCE [LARGE SCALE GENOMIC DNA]</scope>
    <source>
        <strain evidence="3">CGMCC 1.12791</strain>
    </source>
</reference>
<gene>
    <name evidence="2" type="ORF">GCM10011376_04360</name>
</gene>
<name>A0ABQ3HGC6_9ACTN</name>
<feature type="chain" id="PRO_5045361526" description="CHRD domain-containing protein" evidence="1">
    <location>
        <begin position="23"/>
        <end position="220"/>
    </location>
</feature>
<evidence type="ECO:0000313" key="2">
    <source>
        <dbReference type="EMBL" id="GHE15567.1"/>
    </source>
</evidence>
<dbReference type="RefSeq" id="WP_191277704.1">
    <property type="nucleotide sequence ID" value="NZ_BNAD01000001.1"/>
</dbReference>
<feature type="signal peptide" evidence="1">
    <location>
        <begin position="1"/>
        <end position="22"/>
    </location>
</feature>
<organism evidence="2 3">
    <name type="scientific">Nocardioides flavus</name>
    <name type="common">ex Wang et al. 2016</name>
    <dbReference type="NCBI Taxonomy" id="2058780"/>
    <lineage>
        <taxon>Bacteria</taxon>
        <taxon>Bacillati</taxon>
        <taxon>Actinomycetota</taxon>
        <taxon>Actinomycetes</taxon>
        <taxon>Propionibacteriales</taxon>
        <taxon>Nocardioidaceae</taxon>
        <taxon>Nocardioides</taxon>
    </lineage>
</organism>
<proteinExistence type="predicted"/>